<dbReference type="AlphaFoldDB" id="A0A0F8UKF4"/>
<feature type="region of interest" description="Disordered" evidence="5">
    <location>
        <begin position="22"/>
        <end position="44"/>
    </location>
</feature>
<dbReference type="GO" id="GO:0016020">
    <property type="term" value="C:membrane"/>
    <property type="evidence" value="ECO:0007669"/>
    <property type="project" value="UniProtKB-SubCell"/>
</dbReference>
<feature type="domain" description="LicD/FKTN/FKRP nucleotidyltransferase" evidence="7">
    <location>
        <begin position="228"/>
        <end position="268"/>
    </location>
</feature>
<accession>A0A0F8UKF4</accession>
<dbReference type="OrthoDB" id="444255at2759"/>
<evidence type="ECO:0000256" key="6">
    <source>
        <dbReference type="SAM" id="SignalP"/>
    </source>
</evidence>
<evidence type="ECO:0000259" key="7">
    <source>
        <dbReference type="Pfam" id="PF04991"/>
    </source>
</evidence>
<feature type="region of interest" description="Disordered" evidence="5">
    <location>
        <begin position="302"/>
        <end position="329"/>
    </location>
</feature>
<evidence type="ECO:0000256" key="5">
    <source>
        <dbReference type="SAM" id="MobiDB-lite"/>
    </source>
</evidence>
<organism evidence="8 9">
    <name type="scientific">Aspergillus ochraceoroseus</name>
    <dbReference type="NCBI Taxonomy" id="138278"/>
    <lineage>
        <taxon>Eukaryota</taxon>
        <taxon>Fungi</taxon>
        <taxon>Dikarya</taxon>
        <taxon>Ascomycota</taxon>
        <taxon>Pezizomycotina</taxon>
        <taxon>Eurotiomycetes</taxon>
        <taxon>Eurotiomycetidae</taxon>
        <taxon>Eurotiales</taxon>
        <taxon>Aspergillaceae</taxon>
        <taxon>Aspergillus</taxon>
        <taxon>Aspergillus subgen. Nidulantes</taxon>
    </lineage>
</organism>
<keyword evidence="9" id="KW-1185">Reference proteome</keyword>
<dbReference type="PANTHER" id="PTHR15407:SF28">
    <property type="entry name" value="RIBITOL-5-PHOSPHATE TRANSFERASE FKTN"/>
    <property type="match status" value="1"/>
</dbReference>
<name>A0A0F8UKF4_9EURO</name>
<feature type="chain" id="PRO_5002528961" description="LicD/FKTN/FKRP nucleotidyltransferase domain-containing protein" evidence="6">
    <location>
        <begin position="19"/>
        <end position="329"/>
    </location>
</feature>
<evidence type="ECO:0000256" key="4">
    <source>
        <dbReference type="ARBA" id="ARBA00023136"/>
    </source>
</evidence>
<proteinExistence type="predicted"/>
<keyword evidence="6" id="KW-0732">Signal</keyword>
<evidence type="ECO:0000256" key="3">
    <source>
        <dbReference type="ARBA" id="ARBA00022989"/>
    </source>
</evidence>
<dbReference type="EMBL" id="JYKN01001553">
    <property type="protein sequence ID" value="KKK20033.1"/>
    <property type="molecule type" value="Genomic_DNA"/>
</dbReference>
<gene>
    <name evidence="8" type="ORF">AOCH_002310</name>
</gene>
<sequence length="329" mass="38179">MTPRGLLACISTICSVTAAAIPNPNPNPNPNSNPTSFTSSPEHSAYGSVISHSRSDPLWSKYGLNRSEEFKYFQEPGNDHILAHYDSRYFRHPVSEEERAKTLTQIIHAYFDYFRENDLETWLAHGTLLGWWWNGRIMPWDWDIDTQVSEATLFRLADEFNNTIVRIPTSDPNVQQSYLLDVNPWARQRDHHEGLNIIDARWIDMQTGLYIDITGLSKLDPEKHPNQLQCKHDHKYQINDIYPLRMTSFEGVAAKVPFRYEAVLTDEYQETALTNMHYNDHTWIPELEEWVSDQELEELAKDKANGGIDGFVQEDTDGENLDDDDRQYE</sequence>
<keyword evidence="4" id="KW-0472">Membrane</keyword>
<protein>
    <recommendedName>
        <fullName evidence="7">LicD/FKTN/FKRP nucleotidyltransferase domain-containing protein</fullName>
    </recommendedName>
</protein>
<dbReference type="InterPro" id="IPR007074">
    <property type="entry name" value="LicD/FKTN/FKRP_NTP_transf"/>
</dbReference>
<dbReference type="Proteomes" id="UP000034947">
    <property type="component" value="Unassembled WGS sequence"/>
</dbReference>
<feature type="domain" description="LicD/FKTN/FKRP nucleotidyltransferase" evidence="7">
    <location>
        <begin position="115"/>
        <end position="223"/>
    </location>
</feature>
<dbReference type="VEuPathDB" id="FungiDB:P175DRAFT_0542713"/>
<dbReference type="GO" id="GO:0009100">
    <property type="term" value="P:glycoprotein metabolic process"/>
    <property type="evidence" value="ECO:0007669"/>
    <property type="project" value="UniProtKB-ARBA"/>
</dbReference>
<dbReference type="InterPro" id="IPR009644">
    <property type="entry name" value="FKTN/MNN4/W02B3.4-1"/>
</dbReference>
<comment type="caution">
    <text evidence="8">The sequence shown here is derived from an EMBL/GenBank/DDBJ whole genome shotgun (WGS) entry which is preliminary data.</text>
</comment>
<feature type="signal peptide" evidence="6">
    <location>
        <begin position="1"/>
        <end position="18"/>
    </location>
</feature>
<comment type="subcellular location">
    <subcellularLocation>
        <location evidence="1">Membrane</location>
        <topology evidence="1">Single-pass membrane protein</topology>
    </subcellularLocation>
</comment>
<dbReference type="PANTHER" id="PTHR15407">
    <property type="entry name" value="FUKUTIN-RELATED"/>
    <property type="match status" value="1"/>
</dbReference>
<keyword evidence="2" id="KW-0812">Transmembrane</keyword>
<evidence type="ECO:0000256" key="1">
    <source>
        <dbReference type="ARBA" id="ARBA00004167"/>
    </source>
</evidence>
<feature type="compositionally biased region" description="Low complexity" evidence="5">
    <location>
        <begin position="32"/>
        <end position="41"/>
    </location>
</feature>
<evidence type="ECO:0000313" key="8">
    <source>
        <dbReference type="EMBL" id="KKK20033.1"/>
    </source>
</evidence>
<reference evidence="8 9" key="1">
    <citation type="submission" date="2015-02" db="EMBL/GenBank/DDBJ databases">
        <title>Draft Genome Sequences of Two Closely-Related Aflatoxigenic Aspergillus Species Obtained from the Cote d'Ivoire.</title>
        <authorList>
            <person name="Moore G.G."/>
            <person name="Beltz S.B."/>
            <person name="Mack B.M."/>
        </authorList>
    </citation>
    <scope>NUCLEOTIDE SEQUENCE [LARGE SCALE GENOMIC DNA]</scope>
    <source>
        <strain evidence="8 9">SRRC1432</strain>
    </source>
</reference>
<evidence type="ECO:0000256" key="2">
    <source>
        <dbReference type="ARBA" id="ARBA00022692"/>
    </source>
</evidence>
<feature type="compositionally biased region" description="Acidic residues" evidence="5">
    <location>
        <begin position="312"/>
        <end position="329"/>
    </location>
</feature>
<dbReference type="Pfam" id="PF04991">
    <property type="entry name" value="LicD"/>
    <property type="match status" value="2"/>
</dbReference>
<keyword evidence="3" id="KW-1133">Transmembrane helix</keyword>
<evidence type="ECO:0000313" key="9">
    <source>
        <dbReference type="Proteomes" id="UP000034947"/>
    </source>
</evidence>